<dbReference type="PANTHER" id="PTHR33116">
    <property type="entry name" value="REVERSE TRANSCRIPTASE ZINC-BINDING DOMAIN-CONTAINING PROTEIN-RELATED-RELATED"/>
    <property type="match status" value="1"/>
</dbReference>
<evidence type="ECO:0000313" key="1">
    <source>
        <dbReference type="EMBL" id="KAL0284345.1"/>
    </source>
</evidence>
<proteinExistence type="predicted"/>
<name>A0AAW2IQQ0_9LAMI</name>
<sequence length="676" mass="77199">MCMILDLRGSLLRGVIVIRNLILFMKELDRACADLVWRSQFPSSVVKHIPTNSSDHAVLIIDTDNTRPSFRAKHHQFRFEAAWASFADCEHVVRAGWNSWSGASQSPLLSKHKVCAAHLLAWNSVKNANPITQQIRQKGQALAHIRSRPLSVATKSEESRIHGEMELLLSQEEVYWKQRGNAHWLREGDRNTISFHNRASVRRRANDISRIKNGEGQWLEKEDEIRSHIEAYFCDIFRSRNPSEEELEKGTKAISAWVPDQMLQDLALPFTAEDVSKALAQMAPLKSPGPDIYKIASKAIANRIKPWLDIIISPCQAAFVPGRLITDNFFLAFEVNHYLKTKRWGEKGHMALKLDIRKAYDKKEERNGRLLGVAVCRQAPQVSHLLFADDTLIFCQASVDAALCILEVLEFFGRAAGQEINFDKSSVLFSKNTVPVLREGIQNTLQVRVEGGHDLYIGLPSVVGKTRRSVFQSIPDRVWNRISGWNERNLSQADKEVLIKAVAQAIPTYAMGWFRLPFSLIKELQSMIANFWWHTGEAWKIHWISWQRMCIPKPQGGLGFRDLQAFNLGRLAKQVWRILSFPDRLLSKVLRAKYFPDGKVLSATCGRNPSFTWRSMHSAIGIVRGGFLWRICSRRSVQVWQDPWLPRPYSFHVLSTPTTNSRHLRVCDLVDATSRE</sequence>
<organism evidence="1">
    <name type="scientific">Sesamum angustifolium</name>
    <dbReference type="NCBI Taxonomy" id="2727405"/>
    <lineage>
        <taxon>Eukaryota</taxon>
        <taxon>Viridiplantae</taxon>
        <taxon>Streptophyta</taxon>
        <taxon>Embryophyta</taxon>
        <taxon>Tracheophyta</taxon>
        <taxon>Spermatophyta</taxon>
        <taxon>Magnoliopsida</taxon>
        <taxon>eudicotyledons</taxon>
        <taxon>Gunneridae</taxon>
        <taxon>Pentapetalae</taxon>
        <taxon>asterids</taxon>
        <taxon>lamiids</taxon>
        <taxon>Lamiales</taxon>
        <taxon>Pedaliaceae</taxon>
        <taxon>Sesamum</taxon>
    </lineage>
</organism>
<accession>A0AAW2IQQ0</accession>
<dbReference type="CDD" id="cd01650">
    <property type="entry name" value="RT_nLTR_like"/>
    <property type="match status" value="1"/>
</dbReference>
<protein>
    <recommendedName>
        <fullName evidence="2">Reverse transcriptase domain-containing protein</fullName>
    </recommendedName>
</protein>
<dbReference type="PANTHER" id="PTHR33116:SF86">
    <property type="entry name" value="REVERSE TRANSCRIPTASE DOMAIN-CONTAINING PROTEIN"/>
    <property type="match status" value="1"/>
</dbReference>
<reference evidence="1" key="1">
    <citation type="submission" date="2020-06" db="EMBL/GenBank/DDBJ databases">
        <authorList>
            <person name="Li T."/>
            <person name="Hu X."/>
            <person name="Zhang T."/>
            <person name="Song X."/>
            <person name="Zhang H."/>
            <person name="Dai N."/>
            <person name="Sheng W."/>
            <person name="Hou X."/>
            <person name="Wei L."/>
        </authorList>
    </citation>
    <scope>NUCLEOTIDE SEQUENCE</scope>
    <source>
        <strain evidence="1">G01</strain>
        <tissue evidence="1">Leaf</tissue>
    </source>
</reference>
<dbReference type="AlphaFoldDB" id="A0AAW2IQQ0"/>
<reference evidence="1" key="2">
    <citation type="journal article" date="2024" name="Plant">
        <title>Genomic evolution and insights into agronomic trait innovations of Sesamum species.</title>
        <authorList>
            <person name="Miao H."/>
            <person name="Wang L."/>
            <person name="Qu L."/>
            <person name="Liu H."/>
            <person name="Sun Y."/>
            <person name="Le M."/>
            <person name="Wang Q."/>
            <person name="Wei S."/>
            <person name="Zheng Y."/>
            <person name="Lin W."/>
            <person name="Duan Y."/>
            <person name="Cao H."/>
            <person name="Xiong S."/>
            <person name="Wang X."/>
            <person name="Wei L."/>
            <person name="Li C."/>
            <person name="Ma Q."/>
            <person name="Ju M."/>
            <person name="Zhao R."/>
            <person name="Li G."/>
            <person name="Mu C."/>
            <person name="Tian Q."/>
            <person name="Mei H."/>
            <person name="Zhang T."/>
            <person name="Gao T."/>
            <person name="Zhang H."/>
        </authorList>
    </citation>
    <scope>NUCLEOTIDE SEQUENCE</scope>
    <source>
        <strain evidence="1">G01</strain>
    </source>
</reference>
<evidence type="ECO:0008006" key="2">
    <source>
        <dbReference type="Google" id="ProtNLM"/>
    </source>
</evidence>
<dbReference type="EMBL" id="JACGWK010001659">
    <property type="protein sequence ID" value="KAL0284345.1"/>
    <property type="molecule type" value="Genomic_DNA"/>
</dbReference>
<comment type="caution">
    <text evidence="1">The sequence shown here is derived from an EMBL/GenBank/DDBJ whole genome shotgun (WGS) entry which is preliminary data.</text>
</comment>
<gene>
    <name evidence="1" type="ORF">Sangu_2830800</name>
</gene>